<proteinExistence type="predicted"/>
<dbReference type="AlphaFoldDB" id="A0A1W1W1R1"/>
<evidence type="ECO:0000313" key="2">
    <source>
        <dbReference type="Proteomes" id="UP000192569"/>
    </source>
</evidence>
<gene>
    <name evidence="1" type="ORF">SAMN00808754_2695</name>
</gene>
<dbReference type="Proteomes" id="UP000192569">
    <property type="component" value="Chromosome I"/>
</dbReference>
<name>A0A1W1W1R1_9FIRM</name>
<keyword evidence="2" id="KW-1185">Reference proteome</keyword>
<evidence type="ECO:0000313" key="1">
    <source>
        <dbReference type="EMBL" id="SMB99034.1"/>
    </source>
</evidence>
<organism evidence="1 2">
    <name type="scientific">Thermanaeromonas toyohensis ToBE</name>
    <dbReference type="NCBI Taxonomy" id="698762"/>
    <lineage>
        <taxon>Bacteria</taxon>
        <taxon>Bacillati</taxon>
        <taxon>Bacillota</taxon>
        <taxon>Clostridia</taxon>
        <taxon>Neomoorellales</taxon>
        <taxon>Neomoorellaceae</taxon>
        <taxon>Thermanaeromonas</taxon>
    </lineage>
</organism>
<reference evidence="1 2" key="1">
    <citation type="submission" date="2017-04" db="EMBL/GenBank/DDBJ databases">
        <authorList>
            <person name="Afonso C.L."/>
            <person name="Miller P.J."/>
            <person name="Scott M.A."/>
            <person name="Spackman E."/>
            <person name="Goraichik I."/>
            <person name="Dimitrov K.M."/>
            <person name="Suarez D.L."/>
            <person name="Swayne D.E."/>
        </authorList>
    </citation>
    <scope>NUCLEOTIDE SEQUENCE [LARGE SCALE GENOMIC DNA]</scope>
    <source>
        <strain evidence="1 2">ToBE</strain>
    </source>
</reference>
<protein>
    <submittedName>
        <fullName evidence="1">Uncharacterized protein</fullName>
    </submittedName>
</protein>
<sequence>MVTLKVFAHDNIELLRNIEPILDPLHLIRTIIFLRVFISGKGYV</sequence>
<accession>A0A1W1W1R1</accession>
<dbReference type="EMBL" id="LT838272">
    <property type="protein sequence ID" value="SMB99034.1"/>
    <property type="molecule type" value="Genomic_DNA"/>
</dbReference>